<name>U6ME53_9EIME</name>
<keyword evidence="3" id="KW-0540">Nuclease</keyword>
<gene>
    <name evidence="9" type="ORF">ENH_00010810</name>
</gene>
<dbReference type="Pfam" id="PF00078">
    <property type="entry name" value="RVT_1"/>
    <property type="match status" value="1"/>
</dbReference>
<evidence type="ECO:0000259" key="8">
    <source>
        <dbReference type="PROSITE" id="PS50994"/>
    </source>
</evidence>
<evidence type="ECO:0000256" key="6">
    <source>
        <dbReference type="ARBA" id="ARBA00022918"/>
    </source>
</evidence>
<evidence type="ECO:0000256" key="2">
    <source>
        <dbReference type="ARBA" id="ARBA00022695"/>
    </source>
</evidence>
<dbReference type="Gene3D" id="3.30.70.270">
    <property type="match status" value="2"/>
</dbReference>
<dbReference type="GO" id="GO:0016787">
    <property type="term" value="F:hydrolase activity"/>
    <property type="evidence" value="ECO:0007669"/>
    <property type="project" value="UniProtKB-KW"/>
</dbReference>
<evidence type="ECO:0000313" key="9">
    <source>
        <dbReference type="EMBL" id="CDJ62296.1"/>
    </source>
</evidence>
<dbReference type="InterPro" id="IPR041373">
    <property type="entry name" value="RT_RNaseH"/>
</dbReference>
<evidence type="ECO:0000256" key="4">
    <source>
        <dbReference type="ARBA" id="ARBA00022759"/>
    </source>
</evidence>
<dbReference type="SUPFAM" id="SSF54160">
    <property type="entry name" value="Chromo domain-like"/>
    <property type="match status" value="1"/>
</dbReference>
<dbReference type="GO" id="GO:0003964">
    <property type="term" value="F:RNA-directed DNA polymerase activity"/>
    <property type="evidence" value="ECO:0007669"/>
    <property type="project" value="UniProtKB-KW"/>
</dbReference>
<dbReference type="PANTHER" id="PTHR37984">
    <property type="entry name" value="PROTEIN CBG26694"/>
    <property type="match status" value="1"/>
</dbReference>
<evidence type="ECO:0000313" key="10">
    <source>
        <dbReference type="Proteomes" id="UP000030754"/>
    </source>
</evidence>
<evidence type="ECO:0000256" key="1">
    <source>
        <dbReference type="ARBA" id="ARBA00022679"/>
    </source>
</evidence>
<dbReference type="GeneID" id="25471266"/>
<dbReference type="Pfam" id="PF00385">
    <property type="entry name" value="Chromo"/>
    <property type="match status" value="1"/>
</dbReference>
<dbReference type="Gene3D" id="2.40.50.40">
    <property type="match status" value="1"/>
</dbReference>
<dbReference type="PROSITE" id="PS50013">
    <property type="entry name" value="CHROMO_2"/>
    <property type="match status" value="1"/>
</dbReference>
<keyword evidence="5" id="KW-0378">Hydrolase</keyword>
<keyword evidence="1" id="KW-0808">Transferase</keyword>
<dbReference type="PANTHER" id="PTHR37984:SF5">
    <property type="entry name" value="PROTEIN NYNRIN-LIKE"/>
    <property type="match status" value="1"/>
</dbReference>
<accession>U6ME53</accession>
<dbReference type="InterPro" id="IPR043502">
    <property type="entry name" value="DNA/RNA_pol_sf"/>
</dbReference>
<organism evidence="9 10">
    <name type="scientific">Eimeria necatrix</name>
    <dbReference type="NCBI Taxonomy" id="51315"/>
    <lineage>
        <taxon>Eukaryota</taxon>
        <taxon>Sar</taxon>
        <taxon>Alveolata</taxon>
        <taxon>Apicomplexa</taxon>
        <taxon>Conoidasida</taxon>
        <taxon>Coccidia</taxon>
        <taxon>Eucoccidiorida</taxon>
        <taxon>Eimeriorina</taxon>
        <taxon>Eimeriidae</taxon>
        <taxon>Eimeria</taxon>
    </lineage>
</organism>
<evidence type="ECO:0000256" key="5">
    <source>
        <dbReference type="ARBA" id="ARBA00022801"/>
    </source>
</evidence>
<sequence length="834" mass="94064">MSAEEAVIFLRPPPRTYKSHAKTKAKARITSLVRQAAAETNGVRATLHGLHPILALLEASSAVPLRLSDEWQGALCCALIGNQPTSSGWRSPLASTASVAAESDEESPWSMAKLEHTLFDEWIASPEAQDIPYQLTFHKQETAKLSDSGWIGSTYSPICSPTIMVDKRGDGSGERKMCMVVNYQALNALTISPDFPLPPIQTILEMLGGAKYFSTLDLEAGFHQIRMAKEDRWKTAFRSVLGLFEYRVMPFGLKGIKPAEDKIAAIRQWPEVLENETQVRQFLGTINYCRMFMGPDCTDVTRPLVNLTRRGVSFEWTELHTQAVRQLKQRLIDFTTLQVPDTTKPFEIYTDASGYAIGAVLEQDGKPIGFLSQVMNPTQQRYSIYDQELLALVMALDKWSQLLRVSKVTAHADHQALTHLQRLQASKSLRGRTARWLDFLVEFPDLHITYVQGARNQAVDALSRRPGLPNTCSHDTPSVPLMLAIEQAARLPALVVVLPTTGSLPEFVHNGLDDAACRPHLHLRRRNPTQRRNILHSQRRRQLTLLISSPYNDRAQLDSCDGRLSQLPAKKSFTAADTVELLADRLIRCYGFPEVLISDRDPRFQSDLWQQLCRHLNIKWCMSSSYHPQSDVQTERVSRTLEQILRTYIQSDEREWQRLLSALELAYNTASHSSTELSPFEVMIDENLLAAANLDIVGALAAMLTPPMTKLCRQLCDRAQSHMLKAKWQQKYYADTNRRALEYVVGGKRADTAWPPICDAAASPTEEDEADYIMDKRGPGTDAQDLIKWRGTPEDQATWEPAHHLTGCPAFLCAWHRRQWRRLQARNHLAPSEA</sequence>
<dbReference type="Proteomes" id="UP000030754">
    <property type="component" value="Unassembled WGS sequence"/>
</dbReference>
<evidence type="ECO:0000259" key="7">
    <source>
        <dbReference type="PROSITE" id="PS50013"/>
    </source>
</evidence>
<protein>
    <submittedName>
        <fullName evidence="9">Uncharacterized protein</fullName>
    </submittedName>
</protein>
<dbReference type="InterPro" id="IPR016197">
    <property type="entry name" value="Chromo-like_dom_sf"/>
</dbReference>
<dbReference type="SMART" id="SM00298">
    <property type="entry name" value="CHROMO"/>
    <property type="match status" value="1"/>
</dbReference>
<dbReference type="OrthoDB" id="2013610at2759"/>
<dbReference type="InterPro" id="IPR043128">
    <property type="entry name" value="Rev_trsase/Diguanyl_cyclase"/>
</dbReference>
<dbReference type="InterPro" id="IPR000477">
    <property type="entry name" value="RT_dom"/>
</dbReference>
<dbReference type="InterPro" id="IPR023780">
    <property type="entry name" value="Chromo_domain"/>
</dbReference>
<dbReference type="InterPro" id="IPR050951">
    <property type="entry name" value="Retrovirus_Pol_polyprotein"/>
</dbReference>
<dbReference type="PROSITE" id="PS50994">
    <property type="entry name" value="INTEGRASE"/>
    <property type="match status" value="1"/>
</dbReference>
<dbReference type="AlphaFoldDB" id="U6ME53"/>
<keyword evidence="10" id="KW-1185">Reference proteome</keyword>
<feature type="domain" description="Chromo" evidence="7">
    <location>
        <begin position="768"/>
        <end position="827"/>
    </location>
</feature>
<evidence type="ECO:0000256" key="3">
    <source>
        <dbReference type="ARBA" id="ARBA00022722"/>
    </source>
</evidence>
<dbReference type="InterPro" id="IPR036397">
    <property type="entry name" value="RNaseH_sf"/>
</dbReference>
<keyword evidence="2" id="KW-0548">Nucleotidyltransferase</keyword>
<dbReference type="InterPro" id="IPR001584">
    <property type="entry name" value="Integrase_cat-core"/>
</dbReference>
<dbReference type="VEuPathDB" id="ToxoDB:ENH_00010810"/>
<dbReference type="CDD" id="cd01647">
    <property type="entry name" value="RT_LTR"/>
    <property type="match status" value="1"/>
</dbReference>
<dbReference type="Gene3D" id="3.30.420.10">
    <property type="entry name" value="Ribonuclease H-like superfamily/Ribonuclease H"/>
    <property type="match status" value="1"/>
</dbReference>
<keyword evidence="6" id="KW-0695">RNA-directed DNA polymerase</keyword>
<dbReference type="GO" id="GO:0003676">
    <property type="term" value="F:nucleic acid binding"/>
    <property type="evidence" value="ECO:0007669"/>
    <property type="project" value="InterPro"/>
</dbReference>
<feature type="domain" description="Integrase catalytic" evidence="8">
    <location>
        <begin position="515"/>
        <end position="687"/>
    </location>
</feature>
<keyword evidence="4" id="KW-0255">Endonuclease</keyword>
<dbReference type="Pfam" id="PF17917">
    <property type="entry name" value="RT_RNaseH"/>
    <property type="match status" value="1"/>
</dbReference>
<dbReference type="InterPro" id="IPR000953">
    <property type="entry name" value="Chromo/chromo_shadow_dom"/>
</dbReference>
<dbReference type="CDD" id="cd00024">
    <property type="entry name" value="CD_CSD"/>
    <property type="match status" value="1"/>
</dbReference>
<dbReference type="GO" id="GO:0015074">
    <property type="term" value="P:DNA integration"/>
    <property type="evidence" value="ECO:0007669"/>
    <property type="project" value="InterPro"/>
</dbReference>
<dbReference type="EMBL" id="HG722408">
    <property type="protein sequence ID" value="CDJ62296.1"/>
    <property type="molecule type" value="Genomic_DNA"/>
</dbReference>
<dbReference type="SUPFAM" id="SSF56672">
    <property type="entry name" value="DNA/RNA polymerases"/>
    <property type="match status" value="1"/>
</dbReference>
<dbReference type="InterPro" id="IPR012337">
    <property type="entry name" value="RNaseH-like_sf"/>
</dbReference>
<reference evidence="9" key="1">
    <citation type="submission" date="2013-10" db="EMBL/GenBank/DDBJ databases">
        <title>Genomic analysis of the causative agents of coccidiosis in chickens.</title>
        <authorList>
            <person name="Reid A.J."/>
            <person name="Blake D."/>
            <person name="Billington K."/>
            <person name="Browne H."/>
            <person name="Dunn M."/>
            <person name="Hung S."/>
            <person name="Kawahara F."/>
            <person name="Miranda-Saavedra D."/>
            <person name="Mourier T."/>
            <person name="Nagra H."/>
            <person name="Otto T.D."/>
            <person name="Rawlings N."/>
            <person name="Sanchez A."/>
            <person name="Sanders M."/>
            <person name="Subramaniam C."/>
            <person name="Tay Y."/>
            <person name="Dear P."/>
            <person name="Doerig C."/>
            <person name="Gruber A."/>
            <person name="Parkinson J."/>
            <person name="Shirley M."/>
            <person name="Wan K.L."/>
            <person name="Berriman M."/>
            <person name="Tomley F."/>
            <person name="Pain A."/>
        </authorList>
    </citation>
    <scope>NUCLEOTIDE SEQUENCE [LARGE SCALE GENOMIC DNA]</scope>
    <source>
        <strain evidence="9">Houghton</strain>
    </source>
</reference>
<dbReference type="GO" id="GO:0004519">
    <property type="term" value="F:endonuclease activity"/>
    <property type="evidence" value="ECO:0007669"/>
    <property type="project" value="UniProtKB-KW"/>
</dbReference>
<proteinExistence type="predicted"/>
<dbReference type="CDD" id="cd09274">
    <property type="entry name" value="RNase_HI_RT_Ty3"/>
    <property type="match status" value="1"/>
</dbReference>
<dbReference type="SUPFAM" id="SSF53098">
    <property type="entry name" value="Ribonuclease H-like"/>
    <property type="match status" value="1"/>
</dbReference>
<dbReference type="RefSeq" id="XP_013439658.1">
    <property type="nucleotide sequence ID" value="XM_013584204.1"/>
</dbReference>
<dbReference type="Gene3D" id="3.10.10.10">
    <property type="entry name" value="HIV Type 1 Reverse Transcriptase, subunit A, domain 1"/>
    <property type="match status" value="1"/>
</dbReference>
<reference evidence="9" key="2">
    <citation type="submission" date="2013-10" db="EMBL/GenBank/DDBJ databases">
        <authorList>
            <person name="Aslett M."/>
        </authorList>
    </citation>
    <scope>NUCLEOTIDE SEQUENCE [LARGE SCALE GENOMIC DNA]</scope>
    <source>
        <strain evidence="9">Houghton</strain>
    </source>
</reference>